<dbReference type="PANTHER" id="PTHR10900:SF77">
    <property type="entry name" value="FI19380P1"/>
    <property type="match status" value="1"/>
</dbReference>
<evidence type="ECO:0000313" key="3">
    <source>
        <dbReference type="EMBL" id="RWU03957.1"/>
    </source>
</evidence>
<feature type="chain" id="PRO_5018560000" evidence="1">
    <location>
        <begin position="24"/>
        <end position="332"/>
    </location>
</feature>
<reference evidence="3 4" key="1">
    <citation type="submission" date="2018-06" db="EMBL/GenBank/DDBJ databases">
        <title>Pedobacter endophyticus sp. nov., an endophytic bacterium isolated from a leaf of Triticum aestivum.</title>
        <authorList>
            <person name="Zhang L."/>
        </authorList>
    </citation>
    <scope>NUCLEOTIDE SEQUENCE [LARGE SCALE GENOMIC DNA]</scope>
    <source>
        <strain evidence="3 4">CM134L-2</strain>
    </source>
</reference>
<dbReference type="PROSITE" id="PS50213">
    <property type="entry name" value="FAS1"/>
    <property type="match status" value="2"/>
</dbReference>
<dbReference type="GO" id="GO:0031012">
    <property type="term" value="C:extracellular matrix"/>
    <property type="evidence" value="ECO:0007669"/>
    <property type="project" value="TreeGrafter"/>
</dbReference>
<name>A0A3S3P9Z9_9SPHI</name>
<dbReference type="Gene3D" id="2.30.180.10">
    <property type="entry name" value="FAS1 domain"/>
    <property type="match status" value="2"/>
</dbReference>
<protein>
    <submittedName>
        <fullName evidence="3">Fasciclin domain-containing protein</fullName>
    </submittedName>
</protein>
<dbReference type="PROSITE" id="PS51257">
    <property type="entry name" value="PROKAR_LIPOPROTEIN"/>
    <property type="match status" value="1"/>
</dbReference>
<feature type="domain" description="FAS1" evidence="2">
    <location>
        <begin position="177"/>
        <end position="328"/>
    </location>
</feature>
<evidence type="ECO:0000313" key="4">
    <source>
        <dbReference type="Proteomes" id="UP000284120"/>
    </source>
</evidence>
<comment type="caution">
    <text evidence="3">The sequence shown here is derived from an EMBL/GenBank/DDBJ whole genome shotgun (WGS) entry which is preliminary data.</text>
</comment>
<dbReference type="GO" id="GO:0030198">
    <property type="term" value="P:extracellular matrix organization"/>
    <property type="evidence" value="ECO:0007669"/>
    <property type="project" value="TreeGrafter"/>
</dbReference>
<dbReference type="GO" id="GO:0005615">
    <property type="term" value="C:extracellular space"/>
    <property type="evidence" value="ECO:0007669"/>
    <property type="project" value="TreeGrafter"/>
</dbReference>
<dbReference type="PANTHER" id="PTHR10900">
    <property type="entry name" value="PERIOSTIN-RELATED"/>
    <property type="match status" value="1"/>
</dbReference>
<dbReference type="GO" id="GO:0007155">
    <property type="term" value="P:cell adhesion"/>
    <property type="evidence" value="ECO:0007669"/>
    <property type="project" value="TreeGrafter"/>
</dbReference>
<dbReference type="EMBL" id="SAYW01000008">
    <property type="protein sequence ID" value="RWU03957.1"/>
    <property type="molecule type" value="Genomic_DNA"/>
</dbReference>
<sequence length="332" mass="36019">MRFHSKHNLKLIALFLLASLAISCRKDKDASEFDQNKINMVVADNFNLSAFNAALRRSTLDKELQQGAGPYTLLAPSDAAFTKAGYNGAVGVLAANATTIARIANYHTLDGKYELNKLPFLFNQELRSRGGKLYATHWVKGTDTVLTINGSKILSKNITASNGLVQVIDRVLTPYLHDLIGDAIAAESSLTLFAQALKASGVLEKLNGKGPYTIFAPTNSAMQALGYQSIQQINQTDVAELKRLVDYHIVADRRFVYDYILSTGPTNTAKQSMIDGNSINVKLITEPNSTGGFTSISLRGIGNTADVNLSKRDILTGNGVLHIIDTGLRLTQ</sequence>
<dbReference type="RefSeq" id="WP_113649195.1">
    <property type="nucleotide sequence ID" value="NZ_QMHN01000008.1"/>
</dbReference>
<dbReference type="Pfam" id="PF02469">
    <property type="entry name" value="Fasciclin"/>
    <property type="match status" value="2"/>
</dbReference>
<accession>A0A3S3P9Z9</accession>
<keyword evidence="1" id="KW-0732">Signal</keyword>
<dbReference type="InterPro" id="IPR000782">
    <property type="entry name" value="FAS1_domain"/>
</dbReference>
<evidence type="ECO:0000259" key="2">
    <source>
        <dbReference type="PROSITE" id="PS50213"/>
    </source>
</evidence>
<evidence type="ECO:0000256" key="1">
    <source>
        <dbReference type="SAM" id="SignalP"/>
    </source>
</evidence>
<dbReference type="AlphaFoldDB" id="A0A3S3P9Z9"/>
<dbReference type="GO" id="GO:0050839">
    <property type="term" value="F:cell adhesion molecule binding"/>
    <property type="evidence" value="ECO:0007669"/>
    <property type="project" value="TreeGrafter"/>
</dbReference>
<dbReference type="SUPFAM" id="SSF82153">
    <property type="entry name" value="FAS1 domain"/>
    <property type="match status" value="2"/>
</dbReference>
<keyword evidence="4" id="KW-1185">Reference proteome</keyword>
<dbReference type="SMART" id="SM00554">
    <property type="entry name" value="FAS1"/>
    <property type="match status" value="2"/>
</dbReference>
<dbReference type="InterPro" id="IPR036378">
    <property type="entry name" value="FAS1_dom_sf"/>
</dbReference>
<dbReference type="InterPro" id="IPR050904">
    <property type="entry name" value="Adhesion/Biosynth-related"/>
</dbReference>
<organism evidence="3 4">
    <name type="scientific">Pedobacter chitinilyticus</name>
    <dbReference type="NCBI Taxonomy" id="2233776"/>
    <lineage>
        <taxon>Bacteria</taxon>
        <taxon>Pseudomonadati</taxon>
        <taxon>Bacteroidota</taxon>
        <taxon>Sphingobacteriia</taxon>
        <taxon>Sphingobacteriales</taxon>
        <taxon>Sphingobacteriaceae</taxon>
        <taxon>Pedobacter</taxon>
    </lineage>
</organism>
<gene>
    <name evidence="3" type="ORF">DPV69_19945</name>
</gene>
<feature type="signal peptide" evidence="1">
    <location>
        <begin position="1"/>
        <end position="23"/>
    </location>
</feature>
<feature type="domain" description="FAS1" evidence="2">
    <location>
        <begin position="35"/>
        <end position="172"/>
    </location>
</feature>
<dbReference type="Proteomes" id="UP000284120">
    <property type="component" value="Unassembled WGS sequence"/>
</dbReference>
<proteinExistence type="predicted"/>
<dbReference type="OrthoDB" id="1144324at2"/>